<sequence>MGWPNFKWPYSRSIWPNLICALLLLNFVSPCPQKCNCNGGIVNCVNKGLTQIPKDIPSNTVRLDLQENQITKVQRNDLAYLKHLKILQLMDNNITTIEANVFDELRNLERLRLNRNLLQVIPEKLFAKNSKLHRL</sequence>
<comment type="caution">
    <text evidence="7">The sequence shown here is derived from an EMBL/GenBank/DDBJ whole genome shotgun (WGS) entry which is preliminary data.</text>
</comment>
<feature type="chain" id="PRO_5044131651" description="LRRNT domain-containing protein" evidence="5">
    <location>
        <begin position="31"/>
        <end position="135"/>
    </location>
</feature>
<dbReference type="GO" id="GO:0098552">
    <property type="term" value="C:side of membrane"/>
    <property type="evidence" value="ECO:0007669"/>
    <property type="project" value="UniProtKB-KW"/>
</dbReference>
<accession>A0A811KEP3</accession>
<evidence type="ECO:0000313" key="7">
    <source>
        <dbReference type="EMBL" id="CAD5214215.1"/>
    </source>
</evidence>
<organism evidence="7 8">
    <name type="scientific">Bursaphelenchus okinawaensis</name>
    <dbReference type="NCBI Taxonomy" id="465554"/>
    <lineage>
        <taxon>Eukaryota</taxon>
        <taxon>Metazoa</taxon>
        <taxon>Ecdysozoa</taxon>
        <taxon>Nematoda</taxon>
        <taxon>Chromadorea</taxon>
        <taxon>Rhabditida</taxon>
        <taxon>Tylenchina</taxon>
        <taxon>Tylenchomorpha</taxon>
        <taxon>Aphelenchoidea</taxon>
        <taxon>Aphelenchoididae</taxon>
        <taxon>Bursaphelenchus</taxon>
    </lineage>
</organism>
<feature type="domain" description="LRRNT" evidence="6">
    <location>
        <begin position="30"/>
        <end position="62"/>
    </location>
</feature>
<dbReference type="Gene3D" id="3.80.10.10">
    <property type="entry name" value="Ribonuclease Inhibitor"/>
    <property type="match status" value="1"/>
</dbReference>
<evidence type="ECO:0000259" key="6">
    <source>
        <dbReference type="SMART" id="SM00013"/>
    </source>
</evidence>
<dbReference type="InterPro" id="IPR003591">
    <property type="entry name" value="Leu-rich_rpt_typical-subtyp"/>
</dbReference>
<evidence type="ECO:0000313" key="8">
    <source>
        <dbReference type="Proteomes" id="UP000614601"/>
    </source>
</evidence>
<reference evidence="7" key="1">
    <citation type="submission" date="2020-09" db="EMBL/GenBank/DDBJ databases">
        <authorList>
            <person name="Kikuchi T."/>
        </authorList>
    </citation>
    <scope>NUCLEOTIDE SEQUENCE</scope>
    <source>
        <strain evidence="7">SH1</strain>
    </source>
</reference>
<dbReference type="InterPro" id="IPR050541">
    <property type="entry name" value="LRR_TM_domain-containing"/>
</dbReference>
<dbReference type="AlphaFoldDB" id="A0A811KEP3"/>
<dbReference type="InterPro" id="IPR001611">
    <property type="entry name" value="Leu-rich_rpt"/>
</dbReference>
<dbReference type="Pfam" id="PF13855">
    <property type="entry name" value="LRR_8"/>
    <property type="match status" value="1"/>
</dbReference>
<evidence type="ECO:0000256" key="2">
    <source>
        <dbReference type="ARBA" id="ARBA00022729"/>
    </source>
</evidence>
<dbReference type="SMART" id="SM00369">
    <property type="entry name" value="LRR_TYP"/>
    <property type="match status" value="2"/>
</dbReference>
<dbReference type="GO" id="GO:0043204">
    <property type="term" value="C:perikaryon"/>
    <property type="evidence" value="ECO:0007669"/>
    <property type="project" value="UniProtKB-SubCell"/>
</dbReference>
<dbReference type="Pfam" id="PF01462">
    <property type="entry name" value="LRRNT"/>
    <property type="match status" value="1"/>
</dbReference>
<gene>
    <name evidence="7" type="ORF">BOKJ2_LOCUS5481</name>
</gene>
<keyword evidence="3" id="KW-0677">Repeat</keyword>
<dbReference type="GO" id="GO:0045121">
    <property type="term" value="C:membrane raft"/>
    <property type="evidence" value="ECO:0007669"/>
    <property type="project" value="UniProtKB-SubCell"/>
</dbReference>
<protein>
    <recommendedName>
        <fullName evidence="6">LRRNT domain-containing protein</fullName>
    </recommendedName>
</protein>
<dbReference type="EMBL" id="CAJFCW020000003">
    <property type="protein sequence ID" value="CAG9102316.1"/>
    <property type="molecule type" value="Genomic_DNA"/>
</dbReference>
<evidence type="ECO:0000256" key="4">
    <source>
        <dbReference type="ARBA" id="ARBA00023180"/>
    </source>
</evidence>
<name>A0A811KEP3_9BILA</name>
<dbReference type="GO" id="GO:0005886">
    <property type="term" value="C:plasma membrane"/>
    <property type="evidence" value="ECO:0007669"/>
    <property type="project" value="UniProtKB-SubCell"/>
</dbReference>
<dbReference type="Proteomes" id="UP000614601">
    <property type="component" value="Unassembled WGS sequence"/>
</dbReference>
<dbReference type="PANTHER" id="PTHR24369:SF196">
    <property type="entry name" value="RETICULON 4 RECEPTOR LIKE 1"/>
    <property type="match status" value="1"/>
</dbReference>
<dbReference type="SMART" id="SM00013">
    <property type="entry name" value="LRRNT"/>
    <property type="match status" value="1"/>
</dbReference>
<dbReference type="InterPro" id="IPR000372">
    <property type="entry name" value="LRRNT"/>
</dbReference>
<dbReference type="Proteomes" id="UP000783686">
    <property type="component" value="Unassembled WGS sequence"/>
</dbReference>
<dbReference type="SUPFAM" id="SSF52058">
    <property type="entry name" value="L domain-like"/>
    <property type="match status" value="1"/>
</dbReference>
<dbReference type="InterPro" id="IPR032675">
    <property type="entry name" value="LRR_dom_sf"/>
</dbReference>
<keyword evidence="1" id="KW-0433">Leucine-rich repeat</keyword>
<evidence type="ECO:0000256" key="3">
    <source>
        <dbReference type="ARBA" id="ARBA00022737"/>
    </source>
</evidence>
<evidence type="ECO:0000256" key="1">
    <source>
        <dbReference type="ARBA" id="ARBA00022614"/>
    </source>
</evidence>
<dbReference type="OrthoDB" id="5867243at2759"/>
<dbReference type="FunFam" id="3.80.10.10:FF:000032">
    <property type="entry name" value="Slit homolog 2 (Drosophila)"/>
    <property type="match status" value="1"/>
</dbReference>
<feature type="signal peptide" evidence="5">
    <location>
        <begin position="1"/>
        <end position="30"/>
    </location>
</feature>
<dbReference type="EMBL" id="CAJFDH010000003">
    <property type="protein sequence ID" value="CAD5214215.1"/>
    <property type="molecule type" value="Genomic_DNA"/>
</dbReference>
<evidence type="ECO:0000256" key="5">
    <source>
        <dbReference type="SAM" id="SignalP"/>
    </source>
</evidence>
<keyword evidence="4" id="KW-0325">Glycoprotein</keyword>
<keyword evidence="8" id="KW-1185">Reference proteome</keyword>
<keyword evidence="2 5" id="KW-0732">Signal</keyword>
<dbReference type="PANTHER" id="PTHR24369">
    <property type="entry name" value="ANTIGEN BSP, PUTATIVE-RELATED"/>
    <property type="match status" value="1"/>
</dbReference>
<proteinExistence type="predicted"/>
<dbReference type="GO" id="GO:0042995">
    <property type="term" value="C:cell projection"/>
    <property type="evidence" value="ECO:0007669"/>
    <property type="project" value="UniProtKB-SubCell"/>
</dbReference>